<dbReference type="SUPFAM" id="SSF81296">
    <property type="entry name" value="E set domains"/>
    <property type="match status" value="1"/>
</dbReference>
<evidence type="ECO:0000313" key="5">
    <source>
        <dbReference type="Proteomes" id="UP000214355"/>
    </source>
</evidence>
<dbReference type="Gene3D" id="3.90.400.10">
    <property type="entry name" value="Oligo-1,6-glucosidase, Domain 2"/>
    <property type="match status" value="1"/>
</dbReference>
<feature type="domain" description="Glycosyl hydrolase family 13 catalytic" evidence="3">
    <location>
        <begin position="134"/>
        <end position="519"/>
    </location>
</feature>
<keyword evidence="1" id="KW-0378">Hydrolase</keyword>
<evidence type="ECO:0000259" key="3">
    <source>
        <dbReference type="SMART" id="SM00642"/>
    </source>
</evidence>
<keyword evidence="5" id="KW-1185">Reference proteome</keyword>
<dbReference type="CDD" id="cd02857">
    <property type="entry name" value="E_set_CDase_PDE_N"/>
    <property type="match status" value="1"/>
</dbReference>
<dbReference type="InterPro" id="IPR017853">
    <property type="entry name" value="GH"/>
</dbReference>
<dbReference type="RefSeq" id="WP_157672866.1">
    <property type="nucleotide sequence ID" value="NZ_LT629804.1"/>
</dbReference>
<reference evidence="5" key="1">
    <citation type="submission" date="2016-10" db="EMBL/GenBank/DDBJ databases">
        <authorList>
            <person name="Varghese N."/>
            <person name="Submissions S."/>
        </authorList>
    </citation>
    <scope>NUCLEOTIDE SEQUENCE [LARGE SCALE GENOMIC DNA]</scope>
    <source>
        <strain evidence="5">DSM 10002</strain>
    </source>
</reference>
<dbReference type="EMBL" id="LT629804">
    <property type="protein sequence ID" value="SDU78505.1"/>
    <property type="molecule type" value="Genomic_DNA"/>
</dbReference>
<dbReference type="Gene3D" id="3.20.20.80">
    <property type="entry name" value="Glycosidases"/>
    <property type="match status" value="1"/>
</dbReference>
<dbReference type="InterPro" id="IPR014756">
    <property type="entry name" value="Ig_E-set"/>
</dbReference>
<evidence type="ECO:0000313" key="4">
    <source>
        <dbReference type="EMBL" id="SDU78505.1"/>
    </source>
</evidence>
<sequence length="597" mass="67280">MFNASMLAPPRVHHDGSELYVSTMVPKIGDEVTLSIRVDHSLAVDEVFVRVIFDGDPHFIRAELQSESDNETWWSAMITQTNHRVNYRFALQSADRTYWFNGLGLHDRDVSDAHDFLLTTYSVPAWVDDAIFYQIFPDRFARSIDHVATSSPEWAIPARWETPVAAETPAGVKQWYGGSLWGIAEHIDYLADLGVNALYLTPFFPANSNHRYDASSFDTVDPFLGGDEALRSLIETAHQAGIRVIGDLTLNHSGNEHPWFVEAQIQPDSPKSDFYLFTSADRQSYVSFADVPSLPKFDHRSGALQKKLYNGPDSVISRYISDFDLDGWRIDVAQAAGRYRETDLSREIAQKTRRTMAEFGTDRLLLAEHQFDASVDLQGDGWHGTMAYAGFTKPIWGWLGKNIERDQWGAPLPSPRLNGTQLAEMMTEFSSLIPWKNLLANMNLLDSHDSSRFRSVSGDFQPLGIALLLTLPGMPMIFSGDEIGIDGLGMEASRKPFLWNEAEWDHDIYDLYRTLIRLRHTHSALRSGGLRWFSTGDDYVIFERANREETLLIEVSRASHDPLVSSVNGSSLLEGADLTAGKLMPELSCGFNMWKVE</sequence>
<dbReference type="STRING" id="131112.SAMN04489737_0500"/>
<dbReference type="OrthoDB" id="9043248at2"/>
<proteinExistence type="predicted"/>
<dbReference type="PANTHER" id="PTHR10357:SF210">
    <property type="entry name" value="MALTODEXTRIN GLUCOSIDASE"/>
    <property type="match status" value="1"/>
</dbReference>
<evidence type="ECO:0000256" key="1">
    <source>
        <dbReference type="ARBA" id="ARBA00022801"/>
    </source>
</evidence>
<keyword evidence="2" id="KW-0326">Glycosidase</keyword>
<dbReference type="Pfam" id="PF00128">
    <property type="entry name" value="Alpha-amylase"/>
    <property type="match status" value="1"/>
</dbReference>
<dbReference type="Gene3D" id="2.60.40.10">
    <property type="entry name" value="Immunoglobulins"/>
    <property type="match status" value="1"/>
</dbReference>
<evidence type="ECO:0000256" key="2">
    <source>
        <dbReference type="ARBA" id="ARBA00023295"/>
    </source>
</evidence>
<dbReference type="InterPro" id="IPR004185">
    <property type="entry name" value="Glyco_hydro_13_lg-like_dom"/>
</dbReference>
<dbReference type="GO" id="GO:0005975">
    <property type="term" value="P:carbohydrate metabolic process"/>
    <property type="evidence" value="ECO:0007669"/>
    <property type="project" value="InterPro"/>
</dbReference>
<gene>
    <name evidence="4" type="ORF">SAMN04489737_0500</name>
</gene>
<dbReference type="AlphaFoldDB" id="A0A1H2LCP4"/>
<dbReference type="InterPro" id="IPR006047">
    <property type="entry name" value="GH13_cat_dom"/>
</dbReference>
<dbReference type="GeneID" id="65344246"/>
<organism evidence="4 5">
    <name type="scientific">Arcanobacterium phocae</name>
    <dbReference type="NCBI Taxonomy" id="131112"/>
    <lineage>
        <taxon>Bacteria</taxon>
        <taxon>Bacillati</taxon>
        <taxon>Actinomycetota</taxon>
        <taxon>Actinomycetes</taxon>
        <taxon>Actinomycetales</taxon>
        <taxon>Actinomycetaceae</taxon>
        <taxon>Arcanobacterium</taxon>
    </lineage>
</organism>
<dbReference type="PANTHER" id="PTHR10357">
    <property type="entry name" value="ALPHA-AMYLASE FAMILY MEMBER"/>
    <property type="match status" value="1"/>
</dbReference>
<dbReference type="SMART" id="SM00642">
    <property type="entry name" value="Aamy"/>
    <property type="match status" value="1"/>
</dbReference>
<accession>A0A1H2LCP4</accession>
<dbReference type="Proteomes" id="UP000214355">
    <property type="component" value="Chromosome I"/>
</dbReference>
<dbReference type="CDD" id="cd11338">
    <property type="entry name" value="AmyAc_CMD"/>
    <property type="match status" value="1"/>
</dbReference>
<protein>
    <submittedName>
        <fullName evidence="4">Alpha-glucosidase</fullName>
    </submittedName>
</protein>
<dbReference type="GO" id="GO:0004553">
    <property type="term" value="F:hydrolase activity, hydrolyzing O-glycosyl compounds"/>
    <property type="evidence" value="ECO:0007669"/>
    <property type="project" value="InterPro"/>
</dbReference>
<name>A0A1H2LCP4_9ACTO</name>
<dbReference type="InterPro" id="IPR045857">
    <property type="entry name" value="O16G_dom_2"/>
</dbReference>
<dbReference type="SUPFAM" id="SSF51445">
    <property type="entry name" value="(Trans)glycosidases"/>
    <property type="match status" value="1"/>
</dbReference>
<dbReference type="InterPro" id="IPR013783">
    <property type="entry name" value="Ig-like_fold"/>
</dbReference>